<dbReference type="Pfam" id="PF13245">
    <property type="entry name" value="AAA_19"/>
    <property type="match status" value="1"/>
</dbReference>
<dbReference type="PANTHER" id="PTHR43788:SF6">
    <property type="entry name" value="DNA HELICASE B"/>
    <property type="match status" value="1"/>
</dbReference>
<dbReference type="InterPro" id="IPR050534">
    <property type="entry name" value="Coronavir_polyprotein_1ab"/>
</dbReference>
<feature type="domain" description="UvrD-like helicase C-terminal" evidence="5">
    <location>
        <begin position="583"/>
        <end position="629"/>
    </location>
</feature>
<protein>
    <recommendedName>
        <fullName evidence="3">RecBCD enzyme subunit RecD</fullName>
        <ecNumber evidence="3">5.6.2.3</ecNumber>
    </recommendedName>
    <alternativeName>
        <fullName evidence="3">DNA 5'-3' helicase subunit RecD</fullName>
    </alternativeName>
    <alternativeName>
        <fullName evidence="3">Exonuclease V subunit RecD</fullName>
        <shortName evidence="3">ExoV subunit RecD</shortName>
    </alternativeName>
    <alternativeName>
        <fullName evidence="3">Helicase/nuclease RecBCD subunit RecD</fullName>
    </alternativeName>
</protein>
<dbReference type="EMBL" id="AP018786">
    <property type="protein sequence ID" value="BBF24030.1"/>
    <property type="molecule type" value="Genomic_DNA"/>
</dbReference>
<dbReference type="GO" id="GO:0005524">
    <property type="term" value="F:ATP binding"/>
    <property type="evidence" value="ECO:0007669"/>
    <property type="project" value="UniProtKB-UniRule"/>
</dbReference>
<dbReference type="OrthoDB" id="9803432at2"/>
<dbReference type="Pfam" id="PF13538">
    <property type="entry name" value="UvrD_C_2"/>
    <property type="match status" value="1"/>
</dbReference>
<evidence type="ECO:0000256" key="1">
    <source>
        <dbReference type="ARBA" id="ARBA00022741"/>
    </source>
</evidence>
<evidence type="ECO:0000256" key="3">
    <source>
        <dbReference type="HAMAP-Rule" id="MF_01487"/>
    </source>
</evidence>
<dbReference type="GO" id="GO:0003677">
    <property type="term" value="F:DNA binding"/>
    <property type="evidence" value="ECO:0007669"/>
    <property type="project" value="UniProtKB-UniRule"/>
</dbReference>
<feature type="compositionally biased region" description="Basic and acidic residues" evidence="4">
    <location>
        <begin position="1"/>
        <end position="10"/>
    </location>
</feature>
<dbReference type="AlphaFoldDB" id="A0A2Z6IDK3"/>
<keyword evidence="7" id="KW-1185">Reference proteome</keyword>
<feature type="binding site" evidence="3">
    <location>
        <begin position="198"/>
        <end position="205"/>
    </location>
    <ligand>
        <name>ATP</name>
        <dbReference type="ChEBI" id="CHEBI:30616"/>
    </ligand>
</feature>
<dbReference type="GO" id="GO:0009338">
    <property type="term" value="C:exodeoxyribonuclease V complex"/>
    <property type="evidence" value="ECO:0007669"/>
    <property type="project" value="InterPro"/>
</dbReference>
<keyword evidence="3" id="KW-0238">DNA-binding</keyword>
<keyword evidence="2 3" id="KW-0067">ATP-binding</keyword>
<dbReference type="HAMAP" id="MF_01487">
    <property type="entry name" value="RecD"/>
    <property type="match status" value="1"/>
</dbReference>
<dbReference type="Gene3D" id="3.40.50.300">
    <property type="entry name" value="P-loop containing nucleotide triphosphate hydrolases"/>
    <property type="match status" value="3"/>
</dbReference>
<evidence type="ECO:0000256" key="4">
    <source>
        <dbReference type="SAM" id="MobiDB-lite"/>
    </source>
</evidence>
<gene>
    <name evidence="3 6" type="primary">recD</name>
    <name evidence="6" type="ORF">SUTMEG_19210</name>
</gene>
<keyword evidence="3" id="KW-0540">Nuclease</keyword>
<dbReference type="GO" id="GO:0043139">
    <property type="term" value="F:5'-3' DNA helicase activity"/>
    <property type="evidence" value="ECO:0007669"/>
    <property type="project" value="UniProtKB-UniRule"/>
</dbReference>
<keyword evidence="3" id="KW-0413">Isomerase</keyword>
<feature type="region of interest" description="Disordered" evidence="4">
    <location>
        <begin position="1"/>
        <end position="20"/>
    </location>
</feature>
<keyword evidence="3" id="KW-0347">Helicase</keyword>
<proteinExistence type="inferred from homology"/>
<dbReference type="RefSeq" id="WP_120177579.1">
    <property type="nucleotide sequence ID" value="NZ_AP018786.1"/>
</dbReference>
<keyword evidence="3" id="KW-0378">Hydrolase</keyword>
<name>A0A2Z6IDK3_9BURK</name>
<dbReference type="GO" id="GO:0008854">
    <property type="term" value="F:exodeoxyribonuclease V activity"/>
    <property type="evidence" value="ECO:0007669"/>
    <property type="project" value="InterPro"/>
</dbReference>
<keyword evidence="1 3" id="KW-0547">Nucleotide-binding</keyword>
<evidence type="ECO:0000313" key="6">
    <source>
        <dbReference type="EMBL" id="BBF24030.1"/>
    </source>
</evidence>
<comment type="miscellaneous">
    <text evidence="3">In the RecBCD complex, RecB has a slow 3'-5' helicase, an exonuclease activity and loads RecA onto ssDNA, RecD has a fast 5'-3' helicase activity, while RecC stimulates the ATPase and processivity of the RecB helicase and contributes to recognition of the Chi site.</text>
</comment>
<evidence type="ECO:0000259" key="5">
    <source>
        <dbReference type="Pfam" id="PF13538"/>
    </source>
</evidence>
<dbReference type="GO" id="GO:0016887">
    <property type="term" value="F:ATP hydrolysis activity"/>
    <property type="evidence" value="ECO:0007669"/>
    <property type="project" value="RHEA"/>
</dbReference>
<dbReference type="CDD" id="cd17933">
    <property type="entry name" value="DEXSc_RecD-like"/>
    <property type="match status" value="1"/>
</dbReference>
<comment type="subunit">
    <text evidence="3">Heterotrimer of RecB, RecC and RecD. All subunits contribute to DNA-binding.</text>
</comment>
<dbReference type="GO" id="GO:0017116">
    <property type="term" value="F:single-stranded DNA helicase activity"/>
    <property type="evidence" value="ECO:0007669"/>
    <property type="project" value="TreeGrafter"/>
</dbReference>
<comment type="function">
    <text evidence="3">A helicase/nuclease that prepares dsDNA breaks (DSB) for recombinational DNA repair. Binds to DSBs and unwinds DNA via a highly rapid and processive ATP-dependent bidirectional helicase activity. Unwinds dsDNA until it encounters a Chi (crossover hotspot instigator) sequence from the 3' direction. Cuts ssDNA a few nucleotides 3' to the Chi site. The properties and activities of the enzyme are changed at Chi. The Chi-altered holoenzyme produces a long 3'-ssDNA overhang and facilitates RecA-binding to the ssDNA for homologous DNA recombination and repair. Holoenzyme degrades any linearized DNA that is unable to undergo homologous recombination. In the holoenzyme this subunit has ssDNA-dependent ATPase and 5'-3' helicase activity. When added to pre-assembled RecBC greatly stimulates nuclease activity and augments holoenzyme processivity. Negatively regulates the RecA-loading ability of RecBCD.</text>
</comment>
<keyword evidence="3" id="KW-0227">DNA damage</keyword>
<dbReference type="PANTHER" id="PTHR43788">
    <property type="entry name" value="DNA2/NAM7 HELICASE FAMILY MEMBER"/>
    <property type="match status" value="1"/>
</dbReference>
<dbReference type="KEGG" id="sutt:SUTMEG_19210"/>
<organism evidence="6 7">
    <name type="scientific">Sutterella megalosphaeroides</name>
    <dbReference type="NCBI Taxonomy" id="2494234"/>
    <lineage>
        <taxon>Bacteria</taxon>
        <taxon>Pseudomonadati</taxon>
        <taxon>Pseudomonadota</taxon>
        <taxon>Betaproteobacteria</taxon>
        <taxon>Burkholderiales</taxon>
        <taxon>Sutterellaceae</taxon>
        <taxon>Sutterella</taxon>
    </lineage>
</organism>
<evidence type="ECO:0000256" key="2">
    <source>
        <dbReference type="ARBA" id="ARBA00022840"/>
    </source>
</evidence>
<dbReference type="CDD" id="cd18809">
    <property type="entry name" value="SF1_C_RecD"/>
    <property type="match status" value="1"/>
</dbReference>
<dbReference type="InterPro" id="IPR006344">
    <property type="entry name" value="RecD"/>
</dbReference>
<keyword evidence="3" id="KW-0269">Exonuclease</keyword>
<reference evidence="6 7" key="1">
    <citation type="journal article" date="2018" name="Int. J. Syst. Evol. Microbiol.">
        <title>Mesosutterella multiformis gen. nov., sp. nov., a member of the family Sutterellaceae and Sutterella megalosphaeroides sp. nov., isolated from human faeces.</title>
        <authorList>
            <person name="Sakamoto M."/>
            <person name="Ikeyama N."/>
            <person name="Kunihiro T."/>
            <person name="Iino T."/>
            <person name="Yuki M."/>
            <person name="Ohkuma M."/>
        </authorList>
    </citation>
    <scope>NUCLEOTIDE SEQUENCE [LARGE SCALE GENOMIC DNA]</scope>
    <source>
        <strain evidence="6 7">6FBBBH3</strain>
    </source>
</reference>
<sequence>MTESKTKEMTEEALNESTTSALQDELLPLGAAFLRMAERRAGRALSDEAALAADALMRAFAEASHKGSVCVRRQDLLAALAETMPELFDRDTANERLERLFDELEALGLLLRRECATAPETLVAPWVEDGERIYAARYFAQEASLADALVRIASQTPDKPSEAVLSEMRRLTDAIHADEHQAGAVRKALDENLAVICGGPGTGKTTSVVLMLECLLAEKPNLRIYLAAPTGKATSRMAQSIQESVASDRLVHLLPRMGAVLAGKSDAVVEGRTLHKWLVTKTASGERPSKTNPLPCDVLVIDEASMVDIHLAARLFEAVSPKTRVIVLGDKFQLAAVGPGAVFADISSSTGALARHVAELKTSRRFKEKTVIWSLARAVNHEGVAAKDAPDDVVRLLRANLTEPSAEGDIRPAVWFDEAPQPDTGLSSAALEWLERESQPYLEALAAYVEAERRPGVGDAEMEEAWTRLWKALARFRPLAAQRRGPQSVEALNRVMESRVKAKLVEIGAYDERFDDEVYPGRVVIVRKNDDVLGVFNGDVGIVVPLPFGPDEDPLTARPRRTVIFGDTGKRIAPSLLPAHETAFAITIHQSQGSEFEHVAVFLPEKPDSGLATRELLYTGVTRTKGTVTIFGSERTLRTAVASRTARVGGLAQRLEERVRSTEVR</sequence>
<dbReference type="SUPFAM" id="SSF52540">
    <property type="entry name" value="P-loop containing nucleoside triphosphate hydrolases"/>
    <property type="match status" value="2"/>
</dbReference>
<comment type="similarity">
    <text evidence="3">Belongs to the RecD family.</text>
</comment>
<keyword evidence="3" id="KW-0234">DNA repair</keyword>
<dbReference type="Proteomes" id="UP000271003">
    <property type="component" value="Chromosome"/>
</dbReference>
<evidence type="ECO:0000313" key="7">
    <source>
        <dbReference type="Proteomes" id="UP000271003"/>
    </source>
</evidence>
<dbReference type="InterPro" id="IPR027417">
    <property type="entry name" value="P-loop_NTPase"/>
</dbReference>
<dbReference type="InterPro" id="IPR027785">
    <property type="entry name" value="UvrD-like_helicase_C"/>
</dbReference>
<accession>A0A2Z6IDK3</accession>
<comment type="catalytic activity">
    <reaction evidence="3">
        <text>ATP + H2O = ADP + phosphate + H(+)</text>
        <dbReference type="Rhea" id="RHEA:13065"/>
        <dbReference type="ChEBI" id="CHEBI:15377"/>
        <dbReference type="ChEBI" id="CHEBI:15378"/>
        <dbReference type="ChEBI" id="CHEBI:30616"/>
        <dbReference type="ChEBI" id="CHEBI:43474"/>
        <dbReference type="ChEBI" id="CHEBI:456216"/>
        <dbReference type="EC" id="5.6.2.3"/>
    </reaction>
</comment>
<dbReference type="EC" id="5.6.2.3" evidence="3"/>
<dbReference type="NCBIfam" id="TIGR01447">
    <property type="entry name" value="recD"/>
    <property type="match status" value="1"/>
</dbReference>
<dbReference type="GO" id="GO:0000724">
    <property type="term" value="P:double-strand break repair via homologous recombination"/>
    <property type="evidence" value="ECO:0007669"/>
    <property type="project" value="UniProtKB-UniRule"/>
</dbReference>